<dbReference type="STRING" id="1122125.GCA_000423185_04372"/>
<dbReference type="InterPro" id="IPR006059">
    <property type="entry name" value="SBP"/>
</dbReference>
<dbReference type="PANTHER" id="PTHR43649">
    <property type="entry name" value="ARABINOSE-BINDING PROTEIN-RELATED"/>
    <property type="match status" value="1"/>
</dbReference>
<evidence type="ECO:0000256" key="8">
    <source>
        <dbReference type="SAM" id="SignalP"/>
    </source>
</evidence>
<comment type="subcellular location">
    <subcellularLocation>
        <location evidence="1">Periplasm</location>
    </subcellularLocation>
</comment>
<evidence type="ECO:0000256" key="2">
    <source>
        <dbReference type="ARBA" id="ARBA00008520"/>
    </source>
</evidence>
<keyword evidence="4 8" id="KW-0732">Signal</keyword>
<dbReference type="OrthoDB" id="7319459at2"/>
<dbReference type="CDD" id="cd13585">
    <property type="entry name" value="PBP2_TMBP_like"/>
    <property type="match status" value="1"/>
</dbReference>
<comment type="caution">
    <text evidence="9">The sequence shown here is derived from an EMBL/GenBank/DDBJ whole genome shotgun (WGS) entry which is preliminary data.</text>
</comment>
<dbReference type="SUPFAM" id="SSF53850">
    <property type="entry name" value="Periplasmic binding protein-like II"/>
    <property type="match status" value="1"/>
</dbReference>
<evidence type="ECO:0000256" key="3">
    <source>
        <dbReference type="ARBA" id="ARBA00022475"/>
    </source>
</evidence>
<dbReference type="Pfam" id="PF01547">
    <property type="entry name" value="SBP_bac_1"/>
    <property type="match status" value="1"/>
</dbReference>
<evidence type="ECO:0000256" key="4">
    <source>
        <dbReference type="ARBA" id="ARBA00022729"/>
    </source>
</evidence>
<dbReference type="AlphaFoldDB" id="A0A211ZT70"/>
<keyword evidence="5" id="KW-0472">Membrane</keyword>
<evidence type="ECO:0000256" key="7">
    <source>
        <dbReference type="ARBA" id="ARBA00023288"/>
    </source>
</evidence>
<keyword evidence="6" id="KW-0564">Palmitate</keyword>
<dbReference type="Gene3D" id="3.40.190.10">
    <property type="entry name" value="Periplasmic binding protein-like II"/>
    <property type="match status" value="1"/>
</dbReference>
<evidence type="ECO:0000256" key="6">
    <source>
        <dbReference type="ARBA" id="ARBA00023139"/>
    </source>
</evidence>
<dbReference type="PANTHER" id="PTHR43649:SF33">
    <property type="entry name" value="POLYGALACTURONAN_RHAMNOGALACTURONAN-BINDING PROTEIN YTCQ"/>
    <property type="match status" value="1"/>
</dbReference>
<protein>
    <recommendedName>
        <fullName evidence="11">Sugar ABC transporter substrate-binding protein</fullName>
    </recommendedName>
</protein>
<keyword evidence="3" id="KW-1003">Cell membrane</keyword>
<dbReference type="GO" id="GO:0042597">
    <property type="term" value="C:periplasmic space"/>
    <property type="evidence" value="ECO:0007669"/>
    <property type="project" value="UniProtKB-SubCell"/>
</dbReference>
<dbReference type="RefSeq" id="WP_088149618.1">
    <property type="nucleotide sequence ID" value="NZ_NHON01000004.1"/>
</dbReference>
<dbReference type="Proteomes" id="UP000196655">
    <property type="component" value="Unassembled WGS sequence"/>
</dbReference>
<organism evidence="9 10">
    <name type="scientific">Inquilinus limosus</name>
    <dbReference type="NCBI Taxonomy" id="171674"/>
    <lineage>
        <taxon>Bacteria</taxon>
        <taxon>Pseudomonadati</taxon>
        <taxon>Pseudomonadota</taxon>
        <taxon>Alphaproteobacteria</taxon>
        <taxon>Rhodospirillales</taxon>
        <taxon>Rhodospirillaceae</taxon>
        <taxon>Inquilinus</taxon>
    </lineage>
</organism>
<evidence type="ECO:0000313" key="9">
    <source>
        <dbReference type="EMBL" id="OWJ68481.1"/>
    </source>
</evidence>
<evidence type="ECO:0008006" key="11">
    <source>
        <dbReference type="Google" id="ProtNLM"/>
    </source>
</evidence>
<evidence type="ECO:0000313" key="10">
    <source>
        <dbReference type="Proteomes" id="UP000196655"/>
    </source>
</evidence>
<evidence type="ECO:0000256" key="1">
    <source>
        <dbReference type="ARBA" id="ARBA00004418"/>
    </source>
</evidence>
<name>A0A211ZT70_9PROT</name>
<feature type="signal peptide" evidence="8">
    <location>
        <begin position="1"/>
        <end position="24"/>
    </location>
</feature>
<comment type="similarity">
    <text evidence="2">Belongs to the bacterial solute-binding protein 1 family.</text>
</comment>
<evidence type="ECO:0000256" key="5">
    <source>
        <dbReference type="ARBA" id="ARBA00023136"/>
    </source>
</evidence>
<gene>
    <name evidence="9" type="ORF">BWR60_03480</name>
</gene>
<sequence length="406" mass="43860">MKTLTTILSVAAAALSLSAAPARAEPVTLTWHMWSSTDAETAAWQHVAGLVNAQYPDIKVELQTSPWRDYWTKLPTLAASNTLPDIVSIQSLRLSGFTTLFEPLDEHVKDGFDLGQFDKSILEGLSYDGHLYALPYDFGPLVVYYNRDLFAKYKVEPPKAGWTRADFLAAAKALTQDGNYGFAVTSGDWLEFALSDGAKYLTEDGALDFGNAELQAAFQSYVDLVTKEKVAPVIAASGQPSGDIARGRFLAGNVAMYVTGPWEMINIRKSSNFPVGLAPLPAGKAGSITFTAGSGFGINKAGPHKDLAWKAIQVLTGPEAEQYLASQGRAFPGRIAQQGYWYDVAAQGVADARETIDFALKTAQPYRTTANWNTVYELLEQYAPLAYGGSQTGAEVLDTVQSLAAE</sequence>
<feature type="chain" id="PRO_5013120832" description="Sugar ABC transporter substrate-binding protein" evidence="8">
    <location>
        <begin position="25"/>
        <end position="406"/>
    </location>
</feature>
<proteinExistence type="inferred from homology"/>
<keyword evidence="10" id="KW-1185">Reference proteome</keyword>
<reference evidence="10" key="1">
    <citation type="submission" date="2017-05" db="EMBL/GenBank/DDBJ databases">
        <authorList>
            <person name="Macchi M."/>
            <person name="Festa S."/>
            <person name="Coppotelli B.M."/>
            <person name="Morelli I.S."/>
        </authorList>
    </citation>
    <scope>NUCLEOTIDE SEQUENCE [LARGE SCALE GENOMIC DNA]</scope>
    <source>
        <strain evidence="10">I</strain>
    </source>
</reference>
<dbReference type="InterPro" id="IPR050490">
    <property type="entry name" value="Bact_solute-bd_prot1"/>
</dbReference>
<accession>A0A211ZT70</accession>
<keyword evidence="7" id="KW-0449">Lipoprotein</keyword>
<dbReference type="EMBL" id="NHON01000004">
    <property type="protein sequence ID" value="OWJ68481.1"/>
    <property type="molecule type" value="Genomic_DNA"/>
</dbReference>